<dbReference type="GO" id="GO:0016301">
    <property type="term" value="F:kinase activity"/>
    <property type="evidence" value="ECO:0007669"/>
    <property type="project" value="UniProtKB-KW"/>
</dbReference>
<feature type="transmembrane region" description="Helical" evidence="1">
    <location>
        <begin position="6"/>
        <end position="26"/>
    </location>
</feature>
<accession>A0AAW2QDA5</accession>
<keyword evidence="2" id="KW-0808">Transferase</keyword>
<reference evidence="2" key="2">
    <citation type="journal article" date="2024" name="Plant">
        <title>Genomic evolution and insights into agronomic trait innovations of Sesamum species.</title>
        <authorList>
            <person name="Miao H."/>
            <person name="Wang L."/>
            <person name="Qu L."/>
            <person name="Liu H."/>
            <person name="Sun Y."/>
            <person name="Le M."/>
            <person name="Wang Q."/>
            <person name="Wei S."/>
            <person name="Zheng Y."/>
            <person name="Lin W."/>
            <person name="Duan Y."/>
            <person name="Cao H."/>
            <person name="Xiong S."/>
            <person name="Wang X."/>
            <person name="Wei L."/>
            <person name="Li C."/>
            <person name="Ma Q."/>
            <person name="Ju M."/>
            <person name="Zhao R."/>
            <person name="Li G."/>
            <person name="Mu C."/>
            <person name="Tian Q."/>
            <person name="Mei H."/>
            <person name="Zhang T."/>
            <person name="Gao T."/>
            <person name="Zhang H."/>
        </authorList>
    </citation>
    <scope>NUCLEOTIDE SEQUENCE</scope>
    <source>
        <strain evidence="2">G02</strain>
    </source>
</reference>
<reference evidence="2" key="1">
    <citation type="submission" date="2020-06" db="EMBL/GenBank/DDBJ databases">
        <authorList>
            <person name="Li T."/>
            <person name="Hu X."/>
            <person name="Zhang T."/>
            <person name="Song X."/>
            <person name="Zhang H."/>
            <person name="Dai N."/>
            <person name="Sheng W."/>
            <person name="Hou X."/>
            <person name="Wei L."/>
        </authorList>
    </citation>
    <scope>NUCLEOTIDE SEQUENCE</scope>
    <source>
        <strain evidence="2">G02</strain>
        <tissue evidence="2">Leaf</tissue>
    </source>
</reference>
<dbReference type="AlphaFoldDB" id="A0AAW2QDA5"/>
<evidence type="ECO:0000313" key="2">
    <source>
        <dbReference type="EMBL" id="KAL0365855.1"/>
    </source>
</evidence>
<dbReference type="Gene3D" id="3.30.200.20">
    <property type="entry name" value="Phosphorylase Kinase, domain 1"/>
    <property type="match status" value="1"/>
</dbReference>
<keyword evidence="1" id="KW-0472">Membrane</keyword>
<comment type="caution">
    <text evidence="2">The sequence shown here is derived from an EMBL/GenBank/DDBJ whole genome shotgun (WGS) entry which is preliminary data.</text>
</comment>
<protein>
    <submittedName>
        <fullName evidence="2">Mitogen-activated protein kinaseMMK1</fullName>
    </submittedName>
</protein>
<dbReference type="Gene3D" id="1.10.510.10">
    <property type="entry name" value="Transferase(Phosphotransferase) domain 1"/>
    <property type="match status" value="1"/>
</dbReference>
<dbReference type="EMBL" id="JACGWJ010000015">
    <property type="protein sequence ID" value="KAL0365855.1"/>
    <property type="molecule type" value="Genomic_DNA"/>
</dbReference>
<organism evidence="2">
    <name type="scientific">Sesamum radiatum</name>
    <name type="common">Black benniseed</name>
    <dbReference type="NCBI Taxonomy" id="300843"/>
    <lineage>
        <taxon>Eukaryota</taxon>
        <taxon>Viridiplantae</taxon>
        <taxon>Streptophyta</taxon>
        <taxon>Embryophyta</taxon>
        <taxon>Tracheophyta</taxon>
        <taxon>Spermatophyta</taxon>
        <taxon>Magnoliopsida</taxon>
        <taxon>eudicotyledons</taxon>
        <taxon>Gunneridae</taxon>
        <taxon>Pentapetalae</taxon>
        <taxon>asterids</taxon>
        <taxon>lamiids</taxon>
        <taxon>Lamiales</taxon>
        <taxon>Pedaliaceae</taxon>
        <taxon>Sesamum</taxon>
    </lineage>
</organism>
<keyword evidence="1" id="KW-1133">Transmembrane helix</keyword>
<keyword evidence="2" id="KW-0418">Kinase</keyword>
<keyword evidence="1" id="KW-0812">Transmembrane</keyword>
<gene>
    <name evidence="2" type="ORF">Sradi_3475600</name>
</gene>
<evidence type="ECO:0000256" key="1">
    <source>
        <dbReference type="SAM" id="Phobius"/>
    </source>
</evidence>
<proteinExistence type="predicted"/>
<name>A0AAW2QDA5_SESRA</name>
<sequence length="99" mass="11477">MKSGFAEIIDVSIIILLLMFIPLPLYQIADFSLRFLSMSSRPVEDALAHPYLNSLHDISDEPVCMTPFSFDFEQHALTEDQMKELIYRESLAFNPEYQM</sequence>